<evidence type="ECO:0008006" key="3">
    <source>
        <dbReference type="Google" id="ProtNLM"/>
    </source>
</evidence>
<reference evidence="1" key="1">
    <citation type="journal article" date="2016" name="Nat. Genet.">
        <title>A high-quality carrot genome assembly provides new insights into carotenoid accumulation and asterid genome evolution.</title>
        <authorList>
            <person name="Iorizzo M."/>
            <person name="Ellison S."/>
            <person name="Senalik D."/>
            <person name="Zeng P."/>
            <person name="Satapoomin P."/>
            <person name="Huang J."/>
            <person name="Bowman M."/>
            <person name="Iovene M."/>
            <person name="Sanseverino W."/>
            <person name="Cavagnaro P."/>
            <person name="Yildiz M."/>
            <person name="Macko-Podgorni A."/>
            <person name="Moranska E."/>
            <person name="Grzebelus E."/>
            <person name="Grzebelus D."/>
            <person name="Ashrafi H."/>
            <person name="Zheng Z."/>
            <person name="Cheng S."/>
            <person name="Spooner D."/>
            <person name="Van Deynze A."/>
            <person name="Simon P."/>
        </authorList>
    </citation>
    <scope>NUCLEOTIDE SEQUENCE</scope>
    <source>
        <tissue evidence="1">Leaf</tissue>
    </source>
</reference>
<dbReference type="PANTHER" id="PTHR11439:SF515">
    <property type="entry name" value="GAG-POL POLYPROTEIN"/>
    <property type="match status" value="1"/>
</dbReference>
<keyword evidence="2" id="KW-1185">Reference proteome</keyword>
<dbReference type="CDD" id="cd09272">
    <property type="entry name" value="RNase_HI_RT_Ty1"/>
    <property type="match status" value="1"/>
</dbReference>
<gene>
    <name evidence="1" type="ORF">DCAR_0832759</name>
</gene>
<proteinExistence type="predicted"/>
<reference evidence="1" key="2">
    <citation type="submission" date="2022-03" db="EMBL/GenBank/DDBJ databases">
        <title>Draft title - Genomic analysis of global carrot germplasm unveils the trajectory of domestication and the origin of high carotenoid orange carrot.</title>
        <authorList>
            <person name="Iorizzo M."/>
            <person name="Ellison S."/>
            <person name="Senalik D."/>
            <person name="Macko-Podgorni A."/>
            <person name="Grzebelus D."/>
            <person name="Bostan H."/>
            <person name="Rolling W."/>
            <person name="Curaba J."/>
            <person name="Simon P."/>
        </authorList>
    </citation>
    <scope>NUCLEOTIDE SEQUENCE</scope>
    <source>
        <tissue evidence="1">Leaf</tissue>
    </source>
</reference>
<evidence type="ECO:0000313" key="1">
    <source>
        <dbReference type="EMBL" id="WOH13250.1"/>
    </source>
</evidence>
<protein>
    <recommendedName>
        <fullName evidence="3">Reverse transcriptase Ty1/copia-type domain-containing protein</fullName>
    </recommendedName>
</protein>
<organism evidence="1 2">
    <name type="scientific">Daucus carota subsp. sativus</name>
    <name type="common">Carrot</name>
    <dbReference type="NCBI Taxonomy" id="79200"/>
    <lineage>
        <taxon>Eukaryota</taxon>
        <taxon>Viridiplantae</taxon>
        <taxon>Streptophyta</taxon>
        <taxon>Embryophyta</taxon>
        <taxon>Tracheophyta</taxon>
        <taxon>Spermatophyta</taxon>
        <taxon>Magnoliopsida</taxon>
        <taxon>eudicotyledons</taxon>
        <taxon>Gunneridae</taxon>
        <taxon>Pentapetalae</taxon>
        <taxon>asterids</taxon>
        <taxon>campanulids</taxon>
        <taxon>Apiales</taxon>
        <taxon>Apiaceae</taxon>
        <taxon>Apioideae</taxon>
        <taxon>Scandiceae</taxon>
        <taxon>Daucinae</taxon>
        <taxon>Daucus</taxon>
        <taxon>Daucus sect. Daucus</taxon>
    </lineage>
</organism>
<dbReference type="PANTHER" id="PTHR11439">
    <property type="entry name" value="GAG-POL-RELATED RETROTRANSPOSON"/>
    <property type="match status" value="1"/>
</dbReference>
<sequence length="172" mass="19363">MELGLVYMKGTGNYILSGYSDSDLAGNVEDRRSTGGMAFYLDESLITWVSQKQRCVALSSCEAEFMAATAAACQGIWLRNLLGQITDGELRPVTIYVDNKSAIDLAKNPVFHGRSKHIDIRYHFIRECVERGEIVIKHVRTDMQRADVLTKAMTTVKFERMRALLGLKNLQK</sequence>
<accession>A0AAF1BBF2</accession>
<dbReference type="EMBL" id="CP093350">
    <property type="protein sequence ID" value="WOH13250.1"/>
    <property type="molecule type" value="Genomic_DNA"/>
</dbReference>
<evidence type="ECO:0000313" key="2">
    <source>
        <dbReference type="Proteomes" id="UP000077755"/>
    </source>
</evidence>
<name>A0AAF1BBF2_DAUCS</name>
<dbReference type="AlphaFoldDB" id="A0AAF1BBF2"/>
<dbReference type="Proteomes" id="UP000077755">
    <property type="component" value="Chromosome 8"/>
</dbReference>